<dbReference type="GO" id="GO:0007030">
    <property type="term" value="P:Golgi organization"/>
    <property type="evidence" value="ECO:0007669"/>
    <property type="project" value="TreeGrafter"/>
</dbReference>
<feature type="compositionally biased region" description="Polar residues" evidence="5">
    <location>
        <begin position="741"/>
        <end position="770"/>
    </location>
</feature>
<feature type="compositionally biased region" description="Basic and acidic residues" evidence="5">
    <location>
        <begin position="368"/>
        <end position="384"/>
    </location>
</feature>
<dbReference type="GO" id="GO:0005794">
    <property type="term" value="C:Golgi apparatus"/>
    <property type="evidence" value="ECO:0007669"/>
    <property type="project" value="UniProtKB-SubCell"/>
</dbReference>
<evidence type="ECO:0000256" key="3">
    <source>
        <dbReference type="ARBA" id="ARBA00023054"/>
    </source>
</evidence>
<feature type="compositionally biased region" description="Polar residues" evidence="5">
    <location>
        <begin position="716"/>
        <end position="733"/>
    </location>
</feature>
<sequence length="850" mass="95479">MMWNTIGTFKENLSQIALDVQDAVEELEVYGPVPKDDASISNHLISHRFAQSKSPSPPATPNGIDSGYKAEIERYKAEIQRLKTSEAEVKALSVNYANILKEKEEALSRLNEENGSLSKALEALNAIGHASRNESLRSLASTSNVLKVTGEKSPCRQQKHTTQTNVRPSGNLGQKGTFSGQDASSNGSVDATWSDGKQRKIELKHVNLLGDEKLADLLEENKALTVMQANHESEIKELKVALAKEHENLVNITQKFQGHQKMNESSQKELHDLEMDRDKFSMEVKELRKELDDKISEIKRLQSELTRRDLEDELEEPTDTLRGIITTFKEENASLKREKDELETALKLSVKRKSDKVSVDDSGFPNDNSDKSTEAHSSESAHLHRKELSAYKLNLEKALTDAYQERDKALQELARLKQHLLDKELEESDKMDEDSKIIEELRANSEYQRAQILHLENALKQAILSQEEVKKANSNELQKSNEIIDELKNKLMSCMSLVDSKNVELLNLQTALGQYYAEIEAKECLERDLSVAREELTRISELLKGANQRLEISKQEKEAMLSELSQAESMLAENKLTVQKLEEENLKLRRGLEQSMTRLNRMSMDSDYFVDRRIVVKLLVTYFQRNHSKEVLDLMVRILGFSEEDKQRIGFAQHAAGKGVVRGVLGLPRSLVGGILGGRSTEVPLHVPSESQSFADLWVDFLLKETEERERRELAQSANTSSTALERSASPVTTPAPEHSVSASGSKTHSYANTFRSTPNVRGNQQPEHLDSEFSTVSLASSGSLLPENSSEFSRMVPSFQPVCRPSQRLEKKKITPTLHCIFLHLLWGGFPGGFGALEQNPSVIFGLLV</sequence>
<feature type="coiled-coil region" evidence="4">
    <location>
        <begin position="455"/>
        <end position="490"/>
    </location>
</feature>
<feature type="coiled-coil region" evidence="4">
    <location>
        <begin position="214"/>
        <end position="352"/>
    </location>
</feature>
<dbReference type="Proteomes" id="UP000283530">
    <property type="component" value="Unassembled WGS sequence"/>
</dbReference>
<dbReference type="GO" id="GO:0006888">
    <property type="term" value="P:endoplasmic reticulum to Golgi vesicle-mediated transport"/>
    <property type="evidence" value="ECO:0007669"/>
    <property type="project" value="TreeGrafter"/>
</dbReference>
<name>A0A443N3X0_9MAGN</name>
<feature type="coiled-coil region" evidence="4">
    <location>
        <begin position="522"/>
        <end position="598"/>
    </location>
</feature>
<keyword evidence="2" id="KW-0333">Golgi apparatus</keyword>
<evidence type="ECO:0000256" key="2">
    <source>
        <dbReference type="ARBA" id="ARBA00023034"/>
    </source>
</evidence>
<feature type="region of interest" description="Disordered" evidence="5">
    <location>
        <begin position="710"/>
        <end position="770"/>
    </location>
</feature>
<dbReference type="OrthoDB" id="71227at2759"/>
<dbReference type="STRING" id="337451.A0A443N3X0"/>
<dbReference type="PANTHER" id="PTHR18921:SF2">
    <property type="entry name" value="THYROID RECEPTOR-INTERACTING PROTEIN 11"/>
    <property type="match status" value="1"/>
</dbReference>
<dbReference type="EMBL" id="QPKB01000001">
    <property type="protein sequence ID" value="RWR73202.1"/>
    <property type="molecule type" value="Genomic_DNA"/>
</dbReference>
<dbReference type="AlphaFoldDB" id="A0A443N3X0"/>
<proteinExistence type="predicted"/>
<comment type="caution">
    <text evidence="6">The sequence shown here is derived from an EMBL/GenBank/DDBJ whole genome shotgun (WGS) entry which is preliminary data.</text>
</comment>
<feature type="region of interest" description="Disordered" evidence="5">
    <location>
        <begin position="357"/>
        <end position="384"/>
    </location>
</feature>
<keyword evidence="7" id="KW-1185">Reference proteome</keyword>
<organism evidence="6 7">
    <name type="scientific">Cinnamomum micranthum f. kanehirae</name>
    <dbReference type="NCBI Taxonomy" id="337451"/>
    <lineage>
        <taxon>Eukaryota</taxon>
        <taxon>Viridiplantae</taxon>
        <taxon>Streptophyta</taxon>
        <taxon>Embryophyta</taxon>
        <taxon>Tracheophyta</taxon>
        <taxon>Spermatophyta</taxon>
        <taxon>Magnoliopsida</taxon>
        <taxon>Magnoliidae</taxon>
        <taxon>Laurales</taxon>
        <taxon>Lauraceae</taxon>
        <taxon>Cinnamomum</taxon>
    </lineage>
</organism>
<comment type="subcellular location">
    <subcellularLocation>
        <location evidence="1">Golgi apparatus</location>
    </subcellularLocation>
</comment>
<gene>
    <name evidence="6" type="ORF">CKAN_00145900</name>
</gene>
<evidence type="ECO:0000256" key="5">
    <source>
        <dbReference type="SAM" id="MobiDB-lite"/>
    </source>
</evidence>
<evidence type="ECO:0000256" key="1">
    <source>
        <dbReference type="ARBA" id="ARBA00004555"/>
    </source>
</evidence>
<evidence type="ECO:0000256" key="4">
    <source>
        <dbReference type="SAM" id="Coils"/>
    </source>
</evidence>
<reference evidence="6 7" key="1">
    <citation type="journal article" date="2019" name="Nat. Plants">
        <title>Stout camphor tree genome fills gaps in understanding of flowering plant genome evolution.</title>
        <authorList>
            <person name="Chaw S.M."/>
            <person name="Liu Y.C."/>
            <person name="Wu Y.W."/>
            <person name="Wang H.Y."/>
            <person name="Lin C.I."/>
            <person name="Wu C.S."/>
            <person name="Ke H.M."/>
            <person name="Chang L.Y."/>
            <person name="Hsu C.Y."/>
            <person name="Yang H.T."/>
            <person name="Sudianto E."/>
            <person name="Hsu M.H."/>
            <person name="Wu K.P."/>
            <person name="Wang L.N."/>
            <person name="Leebens-Mack J.H."/>
            <person name="Tsai I.J."/>
        </authorList>
    </citation>
    <scope>NUCLEOTIDE SEQUENCE [LARGE SCALE GENOMIC DNA]</scope>
    <source>
        <strain evidence="7">cv. Chaw 1501</strain>
        <tissue evidence="6">Young leaves</tissue>
    </source>
</reference>
<evidence type="ECO:0000313" key="7">
    <source>
        <dbReference type="Proteomes" id="UP000283530"/>
    </source>
</evidence>
<dbReference type="GO" id="GO:0031267">
    <property type="term" value="F:small GTPase binding"/>
    <property type="evidence" value="ECO:0007669"/>
    <property type="project" value="TreeGrafter"/>
</dbReference>
<protein>
    <submittedName>
        <fullName evidence="6">Golgin candidate 4</fullName>
    </submittedName>
</protein>
<keyword evidence="3 4" id="KW-0175">Coiled coil</keyword>
<accession>A0A443N3X0</accession>
<feature type="coiled-coil region" evidence="4">
    <location>
        <begin position="392"/>
        <end position="426"/>
    </location>
</feature>
<feature type="coiled-coil region" evidence="4">
    <location>
        <begin position="72"/>
        <end position="127"/>
    </location>
</feature>
<feature type="region of interest" description="Disordered" evidence="5">
    <location>
        <begin position="149"/>
        <end position="193"/>
    </location>
</feature>
<dbReference type="PANTHER" id="PTHR18921">
    <property type="entry name" value="MYOSIN HEAVY CHAIN - RELATED"/>
    <property type="match status" value="1"/>
</dbReference>
<evidence type="ECO:0000313" key="6">
    <source>
        <dbReference type="EMBL" id="RWR73202.1"/>
    </source>
</evidence>
<feature type="compositionally biased region" description="Polar residues" evidence="5">
    <location>
        <begin position="160"/>
        <end position="191"/>
    </location>
</feature>